<keyword evidence="9 12" id="KW-0675">Receptor</keyword>
<evidence type="ECO:0000256" key="7">
    <source>
        <dbReference type="ARBA" id="ARBA00023136"/>
    </source>
</evidence>
<keyword evidence="8" id="KW-1015">Disulfide bond</keyword>
<feature type="transmembrane region" description="Helical" evidence="13">
    <location>
        <begin position="187"/>
        <end position="208"/>
    </location>
</feature>
<evidence type="ECO:0000256" key="13">
    <source>
        <dbReference type="SAM" id="Phobius"/>
    </source>
</evidence>
<dbReference type="PRINTS" id="PR00358">
    <property type="entry name" value="BOMBESINR"/>
</dbReference>
<protein>
    <recommendedName>
        <fullName evidence="14">G-protein coupled receptors family 1 profile domain-containing protein</fullName>
    </recommendedName>
</protein>
<feature type="domain" description="G-protein coupled receptors family 1 profile" evidence="14">
    <location>
        <begin position="83"/>
        <end position="353"/>
    </location>
</feature>
<keyword evidence="7 13" id="KW-0472">Membrane</keyword>
<gene>
    <name evidence="15" type="ORF">TTEB3V08_LOCUS9290</name>
</gene>
<evidence type="ECO:0000256" key="8">
    <source>
        <dbReference type="ARBA" id="ARBA00023157"/>
    </source>
</evidence>
<evidence type="ECO:0000256" key="4">
    <source>
        <dbReference type="ARBA" id="ARBA00022692"/>
    </source>
</evidence>
<accession>A0A7R9NZ07</accession>
<evidence type="ECO:0000256" key="9">
    <source>
        <dbReference type="ARBA" id="ARBA00023170"/>
    </source>
</evidence>
<evidence type="ECO:0000259" key="14">
    <source>
        <dbReference type="PROSITE" id="PS50262"/>
    </source>
</evidence>
<keyword evidence="10" id="KW-0325">Glycoprotein</keyword>
<dbReference type="InterPro" id="IPR001556">
    <property type="entry name" value="Bombsn_rcpt-like"/>
</dbReference>
<evidence type="ECO:0000256" key="10">
    <source>
        <dbReference type="ARBA" id="ARBA00023180"/>
    </source>
</evidence>
<dbReference type="PRINTS" id="PR00237">
    <property type="entry name" value="GPCRRHODOPSN"/>
</dbReference>
<comment type="subcellular location">
    <subcellularLocation>
        <location evidence="1">Cell membrane</location>
        <topology evidence="1">Multi-pass membrane protein</topology>
    </subcellularLocation>
</comment>
<dbReference type="PANTHER" id="PTHR45695:SF26">
    <property type="entry name" value="NEUROPEPTIDE CCHAMIDE-1 RECEPTOR"/>
    <property type="match status" value="1"/>
</dbReference>
<dbReference type="PROSITE" id="PS50262">
    <property type="entry name" value="G_PROTEIN_RECEP_F1_2"/>
    <property type="match status" value="1"/>
</dbReference>
<name>A0A7R9NZ07_9NEOP</name>
<sequence>MEALNSTMSSLENNIGHVTEESYIVTSLGSTISDVMEESDALTSLSNMSDVLPNETSLPYDARPETYIVPVVFALIFVVGVLGNGTLVYIFLRHRNMRNVPNTYIFSLALGDLLVIITCVPFTSTAYTVESWPFGETICKMSETAKDVSIGVSVFTLTALSADRFFAIVDPMRKLHTGGGGRRATRLTILVAGFIWVLALLCATPAVINSYIAVKEVNENFSFSICYPFPEEFGDMYAKLMVTARFFVYYFLPLSVIAVFYTLMARHLILSTRNMPGEMQGPVRQVRARKKVAKMVLTFVIMFAICFFPQHVFMLWFYYNPNTDKDYNLFWHIFRISGFCLSFINSCINPIALYCVSGAFRKHFNRYLLCFCSSPSARAREGTASHGRHASCSLTNSRRNIGTLTSSRRGDAANKCTWESTALGHFHNHNTTTPQFHNHNTTAKRQILCQPDEVTVTSCMNGGGGAGDHRDPEPVDLV</sequence>
<evidence type="ECO:0000256" key="11">
    <source>
        <dbReference type="ARBA" id="ARBA00023224"/>
    </source>
</evidence>
<dbReference type="Pfam" id="PF00001">
    <property type="entry name" value="7tm_1"/>
    <property type="match status" value="1"/>
</dbReference>
<dbReference type="PANTHER" id="PTHR45695">
    <property type="entry name" value="LEUCOKININ RECEPTOR-RELATED"/>
    <property type="match status" value="1"/>
</dbReference>
<keyword evidence="3" id="KW-1003">Cell membrane</keyword>
<dbReference type="PROSITE" id="PS00237">
    <property type="entry name" value="G_PROTEIN_RECEP_F1_1"/>
    <property type="match status" value="1"/>
</dbReference>
<dbReference type="EMBL" id="OE004697">
    <property type="protein sequence ID" value="CAD7461378.1"/>
    <property type="molecule type" value="Genomic_DNA"/>
</dbReference>
<evidence type="ECO:0000256" key="1">
    <source>
        <dbReference type="ARBA" id="ARBA00004651"/>
    </source>
</evidence>
<dbReference type="InterPro" id="IPR000276">
    <property type="entry name" value="GPCR_Rhodpsn"/>
</dbReference>
<keyword evidence="5 13" id="KW-1133">Transmembrane helix</keyword>
<keyword evidence="4 12" id="KW-0812">Transmembrane</keyword>
<dbReference type="FunFam" id="1.20.1070.10:FF:000286">
    <property type="entry name" value="Neuropeptide CCHamide-1 receptor"/>
    <property type="match status" value="1"/>
</dbReference>
<dbReference type="SUPFAM" id="SSF81321">
    <property type="entry name" value="Family A G protein-coupled receptor-like"/>
    <property type="match status" value="1"/>
</dbReference>
<feature type="transmembrane region" description="Helical" evidence="13">
    <location>
        <begin position="148"/>
        <end position="166"/>
    </location>
</feature>
<evidence type="ECO:0000313" key="15">
    <source>
        <dbReference type="EMBL" id="CAD7461378.1"/>
    </source>
</evidence>
<evidence type="ECO:0000256" key="3">
    <source>
        <dbReference type="ARBA" id="ARBA00022475"/>
    </source>
</evidence>
<feature type="transmembrane region" description="Helical" evidence="13">
    <location>
        <begin position="296"/>
        <end position="319"/>
    </location>
</feature>
<evidence type="ECO:0000256" key="6">
    <source>
        <dbReference type="ARBA" id="ARBA00023040"/>
    </source>
</evidence>
<dbReference type="InterPro" id="IPR017452">
    <property type="entry name" value="GPCR_Rhodpsn_7TM"/>
</dbReference>
<feature type="transmembrane region" description="Helical" evidence="13">
    <location>
        <begin position="104"/>
        <end position="128"/>
    </location>
</feature>
<evidence type="ECO:0000256" key="12">
    <source>
        <dbReference type="RuleBase" id="RU000688"/>
    </source>
</evidence>
<keyword evidence="6 12" id="KW-0297">G-protein coupled receptor</keyword>
<comment type="similarity">
    <text evidence="2 12">Belongs to the G-protein coupled receptor 1 family.</text>
</comment>
<feature type="transmembrane region" description="Helical" evidence="13">
    <location>
        <begin position="67"/>
        <end position="92"/>
    </location>
</feature>
<reference evidence="15" key="1">
    <citation type="submission" date="2020-11" db="EMBL/GenBank/DDBJ databases">
        <authorList>
            <person name="Tran Van P."/>
        </authorList>
    </citation>
    <scope>NUCLEOTIDE SEQUENCE</scope>
</reference>
<keyword evidence="11 12" id="KW-0807">Transducer</keyword>
<dbReference type="Gene3D" id="1.20.1070.10">
    <property type="entry name" value="Rhodopsin 7-helix transmembrane proteins"/>
    <property type="match status" value="1"/>
</dbReference>
<evidence type="ECO:0000256" key="2">
    <source>
        <dbReference type="ARBA" id="ARBA00010663"/>
    </source>
</evidence>
<proteinExistence type="inferred from homology"/>
<dbReference type="AlphaFoldDB" id="A0A7R9NZ07"/>
<dbReference type="GO" id="GO:0008188">
    <property type="term" value="F:neuropeptide receptor activity"/>
    <property type="evidence" value="ECO:0007669"/>
    <property type="project" value="UniProtKB-ARBA"/>
</dbReference>
<dbReference type="CDD" id="cd15927">
    <property type="entry name" value="7tmA_Bombesin_R-like"/>
    <property type="match status" value="1"/>
</dbReference>
<feature type="transmembrane region" description="Helical" evidence="13">
    <location>
        <begin position="331"/>
        <end position="356"/>
    </location>
</feature>
<organism evidence="15">
    <name type="scientific">Timema tahoe</name>
    <dbReference type="NCBI Taxonomy" id="61484"/>
    <lineage>
        <taxon>Eukaryota</taxon>
        <taxon>Metazoa</taxon>
        <taxon>Ecdysozoa</taxon>
        <taxon>Arthropoda</taxon>
        <taxon>Hexapoda</taxon>
        <taxon>Insecta</taxon>
        <taxon>Pterygota</taxon>
        <taxon>Neoptera</taxon>
        <taxon>Polyneoptera</taxon>
        <taxon>Phasmatodea</taxon>
        <taxon>Timematodea</taxon>
        <taxon>Timematoidea</taxon>
        <taxon>Timematidae</taxon>
        <taxon>Timema</taxon>
    </lineage>
</organism>
<feature type="transmembrane region" description="Helical" evidence="13">
    <location>
        <begin position="246"/>
        <end position="265"/>
    </location>
</feature>
<evidence type="ECO:0000256" key="5">
    <source>
        <dbReference type="ARBA" id="ARBA00022989"/>
    </source>
</evidence>
<dbReference type="GO" id="GO:0005886">
    <property type="term" value="C:plasma membrane"/>
    <property type="evidence" value="ECO:0007669"/>
    <property type="project" value="UniProtKB-SubCell"/>
</dbReference>